<proteinExistence type="predicted"/>
<dbReference type="EMBL" id="KL142408">
    <property type="protein sequence ID" value="KDR68410.1"/>
    <property type="molecule type" value="Genomic_DNA"/>
</dbReference>
<name>A0A067SBW7_GALM3</name>
<gene>
    <name evidence="2" type="ORF">GALMADRAFT_257105</name>
</gene>
<keyword evidence="1" id="KW-0175">Coiled coil</keyword>
<evidence type="ECO:0000256" key="1">
    <source>
        <dbReference type="SAM" id="Coils"/>
    </source>
</evidence>
<organism evidence="2 3">
    <name type="scientific">Galerina marginata (strain CBS 339.88)</name>
    <dbReference type="NCBI Taxonomy" id="685588"/>
    <lineage>
        <taxon>Eukaryota</taxon>
        <taxon>Fungi</taxon>
        <taxon>Dikarya</taxon>
        <taxon>Basidiomycota</taxon>
        <taxon>Agaricomycotina</taxon>
        <taxon>Agaricomycetes</taxon>
        <taxon>Agaricomycetidae</taxon>
        <taxon>Agaricales</taxon>
        <taxon>Agaricineae</taxon>
        <taxon>Strophariaceae</taxon>
        <taxon>Galerina</taxon>
    </lineage>
</organism>
<dbReference type="Proteomes" id="UP000027222">
    <property type="component" value="Unassembled WGS sequence"/>
</dbReference>
<dbReference type="AlphaFoldDB" id="A0A067SBW7"/>
<dbReference type="HOGENOM" id="CLU_927631_0_0_1"/>
<protein>
    <submittedName>
        <fullName evidence="2">Uncharacterized protein</fullName>
    </submittedName>
</protein>
<keyword evidence="3" id="KW-1185">Reference proteome</keyword>
<reference evidence="3" key="1">
    <citation type="journal article" date="2014" name="Proc. Natl. Acad. Sci. U.S.A.">
        <title>Extensive sampling of basidiomycete genomes demonstrates inadequacy of the white-rot/brown-rot paradigm for wood decay fungi.</title>
        <authorList>
            <person name="Riley R."/>
            <person name="Salamov A.A."/>
            <person name="Brown D.W."/>
            <person name="Nagy L.G."/>
            <person name="Floudas D."/>
            <person name="Held B.W."/>
            <person name="Levasseur A."/>
            <person name="Lombard V."/>
            <person name="Morin E."/>
            <person name="Otillar R."/>
            <person name="Lindquist E.A."/>
            <person name="Sun H."/>
            <person name="LaButti K.M."/>
            <person name="Schmutz J."/>
            <person name="Jabbour D."/>
            <person name="Luo H."/>
            <person name="Baker S.E."/>
            <person name="Pisabarro A.G."/>
            <person name="Walton J.D."/>
            <person name="Blanchette R.A."/>
            <person name="Henrissat B."/>
            <person name="Martin F."/>
            <person name="Cullen D."/>
            <person name="Hibbett D.S."/>
            <person name="Grigoriev I.V."/>
        </authorList>
    </citation>
    <scope>NUCLEOTIDE SEQUENCE [LARGE SCALE GENOMIC DNA]</scope>
    <source>
        <strain evidence="3">CBS 339.88</strain>
    </source>
</reference>
<evidence type="ECO:0000313" key="3">
    <source>
        <dbReference type="Proteomes" id="UP000027222"/>
    </source>
</evidence>
<sequence length="300" mass="34024">MSLNSFLKATTDPRFRGLLDSSLYFGAGLAVPPLPVIDPNSKRSIQIAAKLNAISPEEFQRRTREYEAFAQKDYNHEPKKTENERSLTVALWTAPVEEQKPPPIDENELTAPVEEQKPPPIDENELTKEERLLFYIRRAEATVDRYQLEAQSMILEAETIRRETQKVTLEVETARRDTQKIILEAARARLVTETARRDAIASLLEQERLKQAPTRVFGGDRAGNSAVVNDGYGRLGRGMLPPDSHFYGYDMECGRGDGGYLRDGGYSRDVGYTSGGDNRRGAYPRRFAEYDDRFDMMHEG</sequence>
<accession>A0A067SBW7</accession>
<evidence type="ECO:0000313" key="2">
    <source>
        <dbReference type="EMBL" id="KDR68410.1"/>
    </source>
</evidence>
<feature type="coiled-coil region" evidence="1">
    <location>
        <begin position="136"/>
        <end position="163"/>
    </location>
</feature>